<dbReference type="RefSeq" id="WP_108728992.1">
    <property type="nucleotide sequence ID" value="NZ_CP025785.1"/>
</dbReference>
<name>A0A2S1LWB9_9SPIR</name>
<reference evidence="1 2" key="1">
    <citation type="submission" date="2018-01" db="EMBL/GenBank/DDBJ databases">
        <title>Genome sequence of Borrelia tachyglossi.</title>
        <authorList>
            <person name="Gofton A.W."/>
        </authorList>
    </citation>
    <scope>NUCLEOTIDE SEQUENCE [LARGE SCALE GENOMIC DNA]</scope>
    <source>
        <strain evidence="1 2">Bc-F10-1268</strain>
    </source>
</reference>
<evidence type="ECO:0000313" key="2">
    <source>
        <dbReference type="Proteomes" id="UP000244655"/>
    </source>
</evidence>
<proteinExistence type="predicted"/>
<organism evidence="1 2">
    <name type="scientific">Candidatus Borreliella tachyglossi</name>
    <dbReference type="NCBI Taxonomy" id="1964448"/>
    <lineage>
        <taxon>Bacteria</taxon>
        <taxon>Pseudomonadati</taxon>
        <taxon>Spirochaetota</taxon>
        <taxon>Spirochaetia</taxon>
        <taxon>Spirochaetales</taxon>
        <taxon>Borreliaceae</taxon>
        <taxon>Borreliella</taxon>
    </lineage>
</organism>
<accession>A0A2S1LWB9</accession>
<protein>
    <submittedName>
        <fullName evidence="1">Uncharacterized protein</fullName>
    </submittedName>
</protein>
<dbReference type="Proteomes" id="UP000244655">
    <property type="component" value="Chromosome"/>
</dbReference>
<gene>
    <name evidence="1" type="ORF">CR532_01020</name>
</gene>
<keyword evidence="2" id="KW-1185">Reference proteome</keyword>
<evidence type="ECO:0000313" key="1">
    <source>
        <dbReference type="EMBL" id="AWG42593.1"/>
    </source>
</evidence>
<sequence length="69" mass="8162">MNKHIQTMILCFSKPKLNTKCLFRKITIFASIKQKFNKTNSYFNIKNLTLDFILKPKEDKSRILLGIIK</sequence>
<dbReference type="EMBL" id="CP025785">
    <property type="protein sequence ID" value="AWG42593.1"/>
    <property type="molecule type" value="Genomic_DNA"/>
</dbReference>
<dbReference type="AlphaFoldDB" id="A0A2S1LWB9"/>